<dbReference type="SUPFAM" id="SSF52540">
    <property type="entry name" value="P-loop containing nucleoside triphosphate hydrolases"/>
    <property type="match status" value="1"/>
</dbReference>
<dbReference type="EMBL" id="JAJBZT010000001">
    <property type="protein sequence ID" value="MCB6182347.1"/>
    <property type="molecule type" value="Genomic_DNA"/>
</dbReference>
<dbReference type="RefSeq" id="WP_227177980.1">
    <property type="nucleotide sequence ID" value="NZ_JAJBZT010000001.1"/>
</dbReference>
<keyword evidence="3" id="KW-1185">Reference proteome</keyword>
<organism evidence="2 3">
    <name type="scientific">Leeia speluncae</name>
    <dbReference type="NCBI Taxonomy" id="2884804"/>
    <lineage>
        <taxon>Bacteria</taxon>
        <taxon>Pseudomonadati</taxon>
        <taxon>Pseudomonadota</taxon>
        <taxon>Betaproteobacteria</taxon>
        <taxon>Neisseriales</taxon>
        <taxon>Leeiaceae</taxon>
        <taxon>Leeia</taxon>
    </lineage>
</organism>
<gene>
    <name evidence="2" type="ORF">LIN78_02100</name>
</gene>
<evidence type="ECO:0000313" key="3">
    <source>
        <dbReference type="Proteomes" id="UP001165395"/>
    </source>
</evidence>
<keyword evidence="2" id="KW-0067">ATP-binding</keyword>
<proteinExistence type="predicted"/>
<comment type="caution">
    <text evidence="2">The sequence shown here is derived from an EMBL/GenBank/DDBJ whole genome shotgun (WGS) entry which is preliminary data.</text>
</comment>
<dbReference type="PANTHER" id="PTHR35894">
    <property type="entry name" value="GENERAL SECRETION PATHWAY PROTEIN A-RELATED"/>
    <property type="match status" value="1"/>
</dbReference>
<dbReference type="PANTHER" id="PTHR35894:SF5">
    <property type="entry name" value="MU-LIKE PROPHAGE FLUMU DNA TRANSPOSITION PROTEIN B"/>
    <property type="match status" value="1"/>
</dbReference>
<reference evidence="2" key="1">
    <citation type="submission" date="2021-10" db="EMBL/GenBank/DDBJ databases">
        <title>The complete genome sequence of Leeia sp. TBRC 13508.</title>
        <authorList>
            <person name="Charoenyingcharoen P."/>
            <person name="Yukphan P."/>
        </authorList>
    </citation>
    <scope>NUCLEOTIDE SEQUENCE</scope>
    <source>
        <strain evidence="2">TBRC 13508</strain>
    </source>
</reference>
<sequence>MEVAVPEKRRPTGGAAGRLRAIKQGQLSVMNNTNVNMAGVANIGNLKICQIALEHAVNRERNLPGLVCLFGPSGFGKSMAANSVANATRAYYVQAKSSWSKKHMLKAILLEMSIKPAGTIPEMADQVAEELALAGRPLMIDEFDHVVERGMVELVRDLYEGSGAPILIIGEEGLPMKLKKWERFHGRVLSWVQAQPVNLEDARKLASIYARQLTISDDLLELLVKKANGSVRRVCVNLDQIQRQALASGLTDIDAETWGDQPLYTGEAPKGRKF</sequence>
<accession>A0ABS8D2C7</accession>
<keyword evidence="2" id="KW-0547">Nucleotide-binding</keyword>
<dbReference type="Proteomes" id="UP001165395">
    <property type="component" value="Unassembled WGS sequence"/>
</dbReference>
<dbReference type="InterPro" id="IPR052026">
    <property type="entry name" value="ExeA_AAA_ATPase_DNA-bind"/>
</dbReference>
<name>A0ABS8D2C7_9NEIS</name>
<dbReference type="InterPro" id="IPR049945">
    <property type="entry name" value="AAA_22"/>
</dbReference>
<evidence type="ECO:0000259" key="1">
    <source>
        <dbReference type="Pfam" id="PF13401"/>
    </source>
</evidence>
<dbReference type="InterPro" id="IPR027417">
    <property type="entry name" value="P-loop_NTPase"/>
</dbReference>
<dbReference type="Pfam" id="PF13401">
    <property type="entry name" value="AAA_22"/>
    <property type="match status" value="1"/>
</dbReference>
<feature type="domain" description="ORC1/DEAH AAA+ ATPase" evidence="1">
    <location>
        <begin position="64"/>
        <end position="175"/>
    </location>
</feature>
<protein>
    <submittedName>
        <fullName evidence="2">ATP-binding protein</fullName>
    </submittedName>
</protein>
<evidence type="ECO:0000313" key="2">
    <source>
        <dbReference type="EMBL" id="MCB6182347.1"/>
    </source>
</evidence>
<dbReference type="GO" id="GO:0005524">
    <property type="term" value="F:ATP binding"/>
    <property type="evidence" value="ECO:0007669"/>
    <property type="project" value="UniProtKB-KW"/>
</dbReference>
<dbReference type="Gene3D" id="3.40.50.300">
    <property type="entry name" value="P-loop containing nucleotide triphosphate hydrolases"/>
    <property type="match status" value="1"/>
</dbReference>